<feature type="modified residue" description="4-aspartylphosphate" evidence="2">
    <location>
        <position position="57"/>
    </location>
</feature>
<dbReference type="GO" id="GO:0006355">
    <property type="term" value="P:regulation of DNA-templated transcription"/>
    <property type="evidence" value="ECO:0007669"/>
    <property type="project" value="TreeGrafter"/>
</dbReference>
<dbReference type="InterPro" id="IPR039420">
    <property type="entry name" value="WalR-like"/>
</dbReference>
<dbReference type="PANTHER" id="PTHR48111">
    <property type="entry name" value="REGULATOR OF RPOS"/>
    <property type="match status" value="1"/>
</dbReference>
<dbReference type="AlphaFoldDB" id="A0A1G5YLH8"/>
<dbReference type="RefSeq" id="WP_092730706.1">
    <property type="nucleotide sequence ID" value="NZ_FMXE01000018.1"/>
</dbReference>
<dbReference type="GO" id="GO:0000976">
    <property type="term" value="F:transcription cis-regulatory region binding"/>
    <property type="evidence" value="ECO:0007669"/>
    <property type="project" value="TreeGrafter"/>
</dbReference>
<organism evidence="4 5">
    <name type="scientific">Algoriphagus alkaliphilus</name>
    <dbReference type="NCBI Taxonomy" id="279824"/>
    <lineage>
        <taxon>Bacteria</taxon>
        <taxon>Pseudomonadati</taxon>
        <taxon>Bacteroidota</taxon>
        <taxon>Cytophagia</taxon>
        <taxon>Cytophagales</taxon>
        <taxon>Cyclobacteriaceae</taxon>
        <taxon>Algoriphagus</taxon>
    </lineage>
</organism>
<feature type="domain" description="Response regulatory" evidence="3">
    <location>
        <begin position="6"/>
        <end position="116"/>
    </location>
</feature>
<dbReference type="PROSITE" id="PS50110">
    <property type="entry name" value="RESPONSE_REGULATORY"/>
    <property type="match status" value="1"/>
</dbReference>
<dbReference type="SMART" id="SM00850">
    <property type="entry name" value="LytTR"/>
    <property type="match status" value="1"/>
</dbReference>
<evidence type="ECO:0000313" key="4">
    <source>
        <dbReference type="EMBL" id="SDA83403.1"/>
    </source>
</evidence>
<name>A0A1G5YLH8_9BACT</name>
<gene>
    <name evidence="4" type="ORF">SAMN03080617_02646</name>
</gene>
<dbReference type="OrthoDB" id="9787344at2"/>
<dbReference type="PANTHER" id="PTHR48111:SF69">
    <property type="entry name" value="RESPONSE REGULATOR RECEIVER"/>
    <property type="match status" value="1"/>
</dbReference>
<dbReference type="GO" id="GO:0005829">
    <property type="term" value="C:cytosol"/>
    <property type="evidence" value="ECO:0007669"/>
    <property type="project" value="TreeGrafter"/>
</dbReference>
<dbReference type="SMART" id="SM00448">
    <property type="entry name" value="REC"/>
    <property type="match status" value="1"/>
</dbReference>
<keyword evidence="5" id="KW-1185">Reference proteome</keyword>
<evidence type="ECO:0000256" key="2">
    <source>
        <dbReference type="PROSITE-ProRule" id="PRU00169"/>
    </source>
</evidence>
<protein>
    <submittedName>
        <fullName evidence="4">DNA-binding response regulator, LytR/AlgR family</fullName>
    </submittedName>
</protein>
<dbReference type="InterPro" id="IPR011006">
    <property type="entry name" value="CheY-like_superfamily"/>
</dbReference>
<dbReference type="Gene3D" id="3.40.50.2300">
    <property type="match status" value="1"/>
</dbReference>
<evidence type="ECO:0000256" key="1">
    <source>
        <dbReference type="ARBA" id="ARBA00023125"/>
    </source>
</evidence>
<proteinExistence type="predicted"/>
<dbReference type="EMBL" id="FMXE01000018">
    <property type="protein sequence ID" value="SDA83403.1"/>
    <property type="molecule type" value="Genomic_DNA"/>
</dbReference>
<dbReference type="GO" id="GO:0032993">
    <property type="term" value="C:protein-DNA complex"/>
    <property type="evidence" value="ECO:0007669"/>
    <property type="project" value="TreeGrafter"/>
</dbReference>
<evidence type="ECO:0000259" key="3">
    <source>
        <dbReference type="PROSITE" id="PS50110"/>
    </source>
</evidence>
<keyword evidence="2" id="KW-0597">Phosphoprotein</keyword>
<dbReference type="SUPFAM" id="SSF52172">
    <property type="entry name" value="CheY-like"/>
    <property type="match status" value="1"/>
</dbReference>
<dbReference type="InterPro" id="IPR007492">
    <property type="entry name" value="LytTR_DNA-bd_dom"/>
</dbReference>
<reference evidence="5" key="1">
    <citation type="submission" date="2016-10" db="EMBL/GenBank/DDBJ databases">
        <authorList>
            <person name="Varghese N."/>
            <person name="Submissions S."/>
        </authorList>
    </citation>
    <scope>NUCLEOTIDE SEQUENCE [LARGE SCALE GENOMIC DNA]</scope>
    <source>
        <strain evidence="5">DSM 22703</strain>
    </source>
</reference>
<dbReference type="GO" id="GO:0000156">
    <property type="term" value="F:phosphorelay response regulator activity"/>
    <property type="evidence" value="ECO:0007669"/>
    <property type="project" value="TreeGrafter"/>
</dbReference>
<dbReference type="Gene3D" id="2.40.50.1020">
    <property type="entry name" value="LytTr DNA-binding domain"/>
    <property type="match status" value="1"/>
</dbReference>
<dbReference type="InterPro" id="IPR001789">
    <property type="entry name" value="Sig_transdc_resp-reg_receiver"/>
</dbReference>
<dbReference type="Proteomes" id="UP000198756">
    <property type="component" value="Unassembled WGS sequence"/>
</dbReference>
<keyword evidence="1 4" id="KW-0238">DNA-binding</keyword>
<dbReference type="Pfam" id="PF00072">
    <property type="entry name" value="Response_reg"/>
    <property type="match status" value="1"/>
</dbReference>
<sequence length="239" mass="27310">MEKELKCLLLDDELPGLTYLKMLCEQIPGLSVVKSFVDPSRFLKEFPSLDFDLCIIDIEMPQFDGLQVANLLQGKAIIFATAYKEYAAEAFDLNAVDYLRKPVSIDRLKKAIDKARIQINARQEPSRFFTCNTDRGKALIPIDQLAWIGTSNGDSRDKEANLKDGTSLLLKNISFENLQKSLPEGSFVRINKQEILNLSMVRFFSHDQITTLVTNKSGKSVILNLSERYREDFLRKMKY</sequence>
<evidence type="ECO:0000313" key="5">
    <source>
        <dbReference type="Proteomes" id="UP000198756"/>
    </source>
</evidence>
<dbReference type="STRING" id="279824.SAMN03080617_02646"/>
<accession>A0A1G5YLH8</accession>